<sequence length="260" mass="28738">MTDRVYPSAKPTTTTTNGTTTTTTPPPKSHLYNPTRHPFRPQPPHRRRRSGRSCLCHCCFWSVLLIILILLIAAIAACFLYVIYNPRRPSFSVAALKISQFNLSTSAADDTTHLASTLNLTITSKNPNKKLIYIYDPFSITVLSNQVVIANGSFPSFTSNPKDVTAIRSTLSTTGELVDAESVSQLRSDLKKKNGLPLEIVVDTKVVVKLEKLKSKKFGIRVACDGIRGFVPKGKVASVASTANVKCKVDLRIKIWKWTF</sequence>
<accession>A0ACB7X3T0</accession>
<organism evidence="1 2">
    <name type="scientific">Vaccinium darrowii</name>
    <dbReference type="NCBI Taxonomy" id="229202"/>
    <lineage>
        <taxon>Eukaryota</taxon>
        <taxon>Viridiplantae</taxon>
        <taxon>Streptophyta</taxon>
        <taxon>Embryophyta</taxon>
        <taxon>Tracheophyta</taxon>
        <taxon>Spermatophyta</taxon>
        <taxon>Magnoliopsida</taxon>
        <taxon>eudicotyledons</taxon>
        <taxon>Gunneridae</taxon>
        <taxon>Pentapetalae</taxon>
        <taxon>asterids</taxon>
        <taxon>Ericales</taxon>
        <taxon>Ericaceae</taxon>
        <taxon>Vaccinioideae</taxon>
        <taxon>Vaccinieae</taxon>
        <taxon>Vaccinium</taxon>
    </lineage>
</organism>
<evidence type="ECO:0000313" key="1">
    <source>
        <dbReference type="EMBL" id="KAH7835324.1"/>
    </source>
</evidence>
<proteinExistence type="predicted"/>
<keyword evidence="2" id="KW-1185">Reference proteome</keyword>
<gene>
    <name evidence="1" type="ORF">Vadar_025046</name>
</gene>
<dbReference type="EMBL" id="CM037152">
    <property type="protein sequence ID" value="KAH7835324.1"/>
    <property type="molecule type" value="Genomic_DNA"/>
</dbReference>
<protein>
    <submittedName>
        <fullName evidence="1">Uncharacterized protein</fullName>
    </submittedName>
</protein>
<name>A0ACB7X3T0_9ERIC</name>
<dbReference type="Proteomes" id="UP000828048">
    <property type="component" value="Chromosome 2"/>
</dbReference>
<evidence type="ECO:0000313" key="2">
    <source>
        <dbReference type="Proteomes" id="UP000828048"/>
    </source>
</evidence>
<reference evidence="1 2" key="1">
    <citation type="journal article" date="2021" name="Hortic Res">
        <title>High-quality reference genome and annotation aids understanding of berry development for evergreen blueberry (Vaccinium darrowii).</title>
        <authorList>
            <person name="Yu J."/>
            <person name="Hulse-Kemp A.M."/>
            <person name="Babiker E."/>
            <person name="Staton M."/>
        </authorList>
    </citation>
    <scope>NUCLEOTIDE SEQUENCE [LARGE SCALE GENOMIC DNA]</scope>
    <source>
        <strain evidence="2">cv. NJ 8807/NJ 8810</strain>
        <tissue evidence="1">Young leaf</tissue>
    </source>
</reference>
<comment type="caution">
    <text evidence="1">The sequence shown here is derived from an EMBL/GenBank/DDBJ whole genome shotgun (WGS) entry which is preliminary data.</text>
</comment>